<reference evidence="1 2" key="1">
    <citation type="submission" date="2024-07" db="EMBL/GenBank/DDBJ databases">
        <title>Genomic Encyclopedia of Type Strains, Phase V (KMG-V): Genome sequencing to study the core and pangenomes of soil and plant-associated prokaryotes.</title>
        <authorList>
            <person name="Whitman W."/>
        </authorList>
    </citation>
    <scope>NUCLEOTIDE SEQUENCE [LARGE SCALE GENOMIC DNA]</scope>
    <source>
        <strain evidence="1 2">USDA 222</strain>
    </source>
</reference>
<organism evidence="1 2">
    <name type="scientific">Bradyrhizobium yuanmingense</name>
    <dbReference type="NCBI Taxonomy" id="108015"/>
    <lineage>
        <taxon>Bacteria</taxon>
        <taxon>Pseudomonadati</taxon>
        <taxon>Pseudomonadota</taxon>
        <taxon>Alphaproteobacteria</taxon>
        <taxon>Hyphomicrobiales</taxon>
        <taxon>Nitrobacteraceae</taxon>
        <taxon>Bradyrhizobium</taxon>
    </lineage>
</organism>
<proteinExistence type="predicted"/>
<keyword evidence="2" id="KW-1185">Reference proteome</keyword>
<dbReference type="Proteomes" id="UP001565474">
    <property type="component" value="Unassembled WGS sequence"/>
</dbReference>
<comment type="caution">
    <text evidence="1">The sequence shown here is derived from an EMBL/GenBank/DDBJ whole genome shotgun (WGS) entry which is preliminary data.</text>
</comment>
<accession>A0ABV4GML4</accession>
<sequence length="99" mass="11399">MQAKTKRFEQVSGAFRACQQQRSLSAFCRTERKKFVHIPDWPTLLRPLAALSSAVYQFFRSWPSLPNSCDNYARITSVATDQARHVLKLVLCSHKRLSD</sequence>
<evidence type="ECO:0000313" key="1">
    <source>
        <dbReference type="EMBL" id="MEY9473187.1"/>
    </source>
</evidence>
<protein>
    <recommendedName>
        <fullName evidence="3">Transposase</fullName>
    </recommendedName>
</protein>
<dbReference type="EMBL" id="JBGBZN010000002">
    <property type="protein sequence ID" value="MEY9473187.1"/>
    <property type="molecule type" value="Genomic_DNA"/>
</dbReference>
<name>A0ABV4GML4_9BRAD</name>
<evidence type="ECO:0008006" key="3">
    <source>
        <dbReference type="Google" id="ProtNLM"/>
    </source>
</evidence>
<evidence type="ECO:0000313" key="2">
    <source>
        <dbReference type="Proteomes" id="UP001565474"/>
    </source>
</evidence>
<gene>
    <name evidence="1" type="ORF">ABH992_005586</name>
</gene>